<keyword evidence="2" id="KW-1185">Reference proteome</keyword>
<name>A0A843W4N0_COLES</name>
<protein>
    <submittedName>
        <fullName evidence="1">Uncharacterized protein</fullName>
    </submittedName>
</protein>
<reference evidence="1" key="1">
    <citation type="submission" date="2017-07" db="EMBL/GenBank/DDBJ databases">
        <title>Taro Niue Genome Assembly and Annotation.</title>
        <authorList>
            <person name="Atibalentja N."/>
            <person name="Keating K."/>
            <person name="Fields C.J."/>
        </authorList>
    </citation>
    <scope>NUCLEOTIDE SEQUENCE</scope>
    <source>
        <strain evidence="1">Niue_2</strain>
        <tissue evidence="1">Leaf</tissue>
    </source>
</reference>
<dbReference type="PROSITE" id="PS51257">
    <property type="entry name" value="PROKAR_LIPOPROTEIN"/>
    <property type="match status" value="1"/>
</dbReference>
<accession>A0A843W4N0</accession>
<dbReference type="EMBL" id="NMUH01002758">
    <property type="protein sequence ID" value="MQM01918.1"/>
    <property type="molecule type" value="Genomic_DNA"/>
</dbReference>
<evidence type="ECO:0000313" key="2">
    <source>
        <dbReference type="Proteomes" id="UP000652761"/>
    </source>
</evidence>
<gene>
    <name evidence="1" type="ORF">Taro_034678</name>
</gene>
<proteinExistence type="predicted"/>
<sequence length="34" mass="3782">MVAPQQRRQRSCLWASRGGARRHPSPFVLVSGSC</sequence>
<dbReference type="AlphaFoldDB" id="A0A843W4N0"/>
<comment type="caution">
    <text evidence="1">The sequence shown here is derived from an EMBL/GenBank/DDBJ whole genome shotgun (WGS) entry which is preliminary data.</text>
</comment>
<evidence type="ECO:0000313" key="1">
    <source>
        <dbReference type="EMBL" id="MQM01918.1"/>
    </source>
</evidence>
<organism evidence="1 2">
    <name type="scientific">Colocasia esculenta</name>
    <name type="common">Wild taro</name>
    <name type="synonym">Arum esculentum</name>
    <dbReference type="NCBI Taxonomy" id="4460"/>
    <lineage>
        <taxon>Eukaryota</taxon>
        <taxon>Viridiplantae</taxon>
        <taxon>Streptophyta</taxon>
        <taxon>Embryophyta</taxon>
        <taxon>Tracheophyta</taxon>
        <taxon>Spermatophyta</taxon>
        <taxon>Magnoliopsida</taxon>
        <taxon>Liliopsida</taxon>
        <taxon>Araceae</taxon>
        <taxon>Aroideae</taxon>
        <taxon>Colocasieae</taxon>
        <taxon>Colocasia</taxon>
    </lineage>
</organism>
<dbReference type="Proteomes" id="UP000652761">
    <property type="component" value="Unassembled WGS sequence"/>
</dbReference>